<keyword evidence="2" id="KW-1185">Reference proteome</keyword>
<proteinExistence type="predicted"/>
<organism evidence="1 2">
    <name type="scientific">Patagioenas fasciata monilis</name>
    <dbReference type="NCBI Taxonomy" id="372326"/>
    <lineage>
        <taxon>Eukaryota</taxon>
        <taxon>Metazoa</taxon>
        <taxon>Chordata</taxon>
        <taxon>Craniata</taxon>
        <taxon>Vertebrata</taxon>
        <taxon>Euteleostomi</taxon>
        <taxon>Archelosauria</taxon>
        <taxon>Archosauria</taxon>
        <taxon>Dinosauria</taxon>
        <taxon>Saurischia</taxon>
        <taxon>Theropoda</taxon>
        <taxon>Coelurosauria</taxon>
        <taxon>Aves</taxon>
        <taxon>Neognathae</taxon>
        <taxon>Neoaves</taxon>
        <taxon>Columbimorphae</taxon>
        <taxon>Columbiformes</taxon>
        <taxon>Columbidae</taxon>
        <taxon>Patagioenas</taxon>
    </lineage>
</organism>
<sequence length="106" mass="12088">MTSSFDLHAQITERIQPKVRCVTQKSLPGTPEATSISQEKFKPPLFHIKVSQKKGTSYSMFLVTYFKRRFGEDARAAARNSSPLCKAARASFPWSLRCYQDQVEKN</sequence>
<comment type="caution">
    <text evidence="1">The sequence shown here is derived from an EMBL/GenBank/DDBJ whole genome shotgun (WGS) entry which is preliminary data.</text>
</comment>
<dbReference type="AlphaFoldDB" id="A0A1V4L0X2"/>
<gene>
    <name evidence="1" type="ORF">AV530_007141</name>
</gene>
<evidence type="ECO:0000313" key="1">
    <source>
        <dbReference type="EMBL" id="OPJ90048.1"/>
    </source>
</evidence>
<evidence type="ECO:0000313" key="2">
    <source>
        <dbReference type="Proteomes" id="UP000190648"/>
    </source>
</evidence>
<dbReference type="Proteomes" id="UP000190648">
    <property type="component" value="Unassembled WGS sequence"/>
</dbReference>
<dbReference type="EMBL" id="LSYS01000634">
    <property type="protein sequence ID" value="OPJ90048.1"/>
    <property type="molecule type" value="Genomic_DNA"/>
</dbReference>
<reference evidence="1 2" key="1">
    <citation type="submission" date="2016-02" db="EMBL/GenBank/DDBJ databases">
        <title>Band-tailed pigeon sequencing and assembly.</title>
        <authorList>
            <person name="Soares A.E."/>
            <person name="Novak B.J."/>
            <person name="Rice E.S."/>
            <person name="O'Connell B."/>
            <person name="Chang D."/>
            <person name="Weber S."/>
            <person name="Shapiro B."/>
        </authorList>
    </citation>
    <scope>NUCLEOTIDE SEQUENCE [LARGE SCALE GENOMIC DNA]</scope>
    <source>
        <strain evidence="1">BTP2013</strain>
        <tissue evidence="1">Blood</tissue>
    </source>
</reference>
<name>A0A1V4L0X2_PATFA</name>
<protein>
    <submittedName>
        <fullName evidence="1">Uncharacterized protein</fullName>
    </submittedName>
</protein>
<accession>A0A1V4L0X2</accession>